<reference evidence="2 3" key="1">
    <citation type="submission" date="2023-07" db="EMBL/GenBank/DDBJ databases">
        <title>Genomic Encyclopedia of Type Strains, Phase IV (KMG-IV): sequencing the most valuable type-strain genomes for metagenomic binning, comparative biology and taxonomic classification.</title>
        <authorList>
            <person name="Goeker M."/>
        </authorList>
    </citation>
    <scope>NUCLEOTIDE SEQUENCE [LARGE SCALE GENOMIC DNA]</scope>
    <source>
        <strain evidence="2 3">DSM 16980</strain>
    </source>
</reference>
<comment type="caution">
    <text evidence="2">The sequence shown here is derived from an EMBL/GenBank/DDBJ whole genome shotgun (WGS) entry which is preliminary data.</text>
</comment>
<dbReference type="EMBL" id="JAUSUE010000005">
    <property type="protein sequence ID" value="MDQ0203239.1"/>
    <property type="molecule type" value="Genomic_DNA"/>
</dbReference>
<sequence length="258" mass="27507">MLMKDKSVVITGAGSGIGAFTAKVFSAEGANISLLDIDEAGINAGYDSIIKAGGAVLKQKIDITNRDDVFKAGSAAINKFGKIDVWINCAGISIIVPFLDCTEDIWDKTLSVNLKGMYLGCQCAVTHMLKNGGGSIINFSSQSGKKGGARYQAYCASKAGVIGLTQSVAVEFAQQNIRVNAICPGVVKTPMWDRQIDDYAKKRKLKPSEVMPYFCKTIPMGRVCEYSEVSDLVLYLAGDRASYITGQAINLTGGSLMS</sequence>
<comment type="similarity">
    <text evidence="1">Belongs to the short-chain dehydrogenases/reductases (SDR) family.</text>
</comment>
<proteinExistence type="inferred from homology"/>
<dbReference type="InterPro" id="IPR002347">
    <property type="entry name" value="SDR_fam"/>
</dbReference>
<dbReference type="Proteomes" id="UP001239167">
    <property type="component" value="Unassembled WGS sequence"/>
</dbReference>
<dbReference type="InterPro" id="IPR020904">
    <property type="entry name" value="Sc_DH/Rdtase_CS"/>
</dbReference>
<evidence type="ECO:0000313" key="2">
    <source>
        <dbReference type="EMBL" id="MDQ0203239.1"/>
    </source>
</evidence>
<accession>A0ABT9Y5Y6</accession>
<dbReference type="CDD" id="cd05233">
    <property type="entry name" value="SDR_c"/>
    <property type="match status" value="1"/>
</dbReference>
<dbReference type="Gene3D" id="3.40.50.720">
    <property type="entry name" value="NAD(P)-binding Rossmann-like Domain"/>
    <property type="match status" value="1"/>
</dbReference>
<dbReference type="SUPFAM" id="SSF51735">
    <property type="entry name" value="NAD(P)-binding Rossmann-fold domains"/>
    <property type="match status" value="1"/>
</dbReference>
<dbReference type="PROSITE" id="PS00061">
    <property type="entry name" value="ADH_SHORT"/>
    <property type="match status" value="1"/>
</dbReference>
<dbReference type="NCBIfam" id="NF005559">
    <property type="entry name" value="PRK07231.1"/>
    <property type="match status" value="1"/>
</dbReference>
<dbReference type="Pfam" id="PF13561">
    <property type="entry name" value="adh_short_C2"/>
    <property type="match status" value="1"/>
</dbReference>
<evidence type="ECO:0000256" key="1">
    <source>
        <dbReference type="ARBA" id="ARBA00006484"/>
    </source>
</evidence>
<gene>
    <name evidence="2" type="ORF">J2S01_000955</name>
</gene>
<dbReference type="PRINTS" id="PR00080">
    <property type="entry name" value="SDRFAMILY"/>
</dbReference>
<dbReference type="PRINTS" id="PR00081">
    <property type="entry name" value="GDHRDH"/>
</dbReference>
<dbReference type="RefSeq" id="WP_432748972.1">
    <property type="nucleotide sequence ID" value="NZ_CP116940.1"/>
</dbReference>
<name>A0ABT9Y5Y6_9FIRM</name>
<protein>
    <submittedName>
        <fullName evidence="2">NAD(P)-dependent dehydrogenase (Short-subunit alcohol dehydrogenase family)</fullName>
    </submittedName>
</protein>
<keyword evidence="3" id="KW-1185">Reference proteome</keyword>
<dbReference type="InterPro" id="IPR036291">
    <property type="entry name" value="NAD(P)-bd_dom_sf"/>
</dbReference>
<dbReference type="PANTHER" id="PTHR42760">
    <property type="entry name" value="SHORT-CHAIN DEHYDROGENASES/REDUCTASES FAMILY MEMBER"/>
    <property type="match status" value="1"/>
</dbReference>
<evidence type="ECO:0000313" key="3">
    <source>
        <dbReference type="Proteomes" id="UP001239167"/>
    </source>
</evidence>
<organism evidence="2 3">
    <name type="scientific">Pectinatus haikarae</name>
    <dbReference type="NCBI Taxonomy" id="349096"/>
    <lineage>
        <taxon>Bacteria</taxon>
        <taxon>Bacillati</taxon>
        <taxon>Bacillota</taxon>
        <taxon>Negativicutes</taxon>
        <taxon>Selenomonadales</taxon>
        <taxon>Selenomonadaceae</taxon>
        <taxon>Pectinatus</taxon>
    </lineage>
</organism>